<comment type="caution">
    <text evidence="1">The sequence shown here is derived from an EMBL/GenBank/DDBJ whole genome shotgun (WGS) entry which is preliminary data.</text>
</comment>
<dbReference type="OrthoDB" id="6271199at2759"/>
<dbReference type="PANTHER" id="PTHR21838:SF2">
    <property type="entry name" value="COILED-COIL DOMAIN-CONTAINING PROTEIN 137"/>
    <property type="match status" value="1"/>
</dbReference>
<dbReference type="AlphaFoldDB" id="A0A8S9YL01"/>
<name>A0A8S9YL01_9TREM</name>
<dbReference type="Proteomes" id="UP000822476">
    <property type="component" value="Unassembled WGS sequence"/>
</dbReference>
<sequence length="178" mass="20266">MTHSMFLLVSKKCFSLKNLVGNACALCGDLVRFRAWSMMTNCFLGVGDTEGMTKPDTINKMPKQGKNESDAHYLERVHKEVEDEMTKIQFAKEHKTRLILDQKLKSSKKVKSVKRLAERKKVKKLRAADKRRTGYEHLKDVVKFNEVVTAPPIILTKPKKVGSVTAKKIHAIDKLLQT</sequence>
<proteinExistence type="predicted"/>
<reference evidence="1" key="1">
    <citation type="submission" date="2019-07" db="EMBL/GenBank/DDBJ databases">
        <title>Annotation for the trematode Paragonimus miyazaki's.</title>
        <authorList>
            <person name="Choi Y.-J."/>
        </authorList>
    </citation>
    <scope>NUCLEOTIDE SEQUENCE</scope>
    <source>
        <strain evidence="1">Japan</strain>
    </source>
</reference>
<dbReference type="PANTHER" id="PTHR21838">
    <property type="entry name" value="COILED-COIL DOMAIN-CONTAINING PROTEIN 137"/>
    <property type="match status" value="1"/>
</dbReference>
<organism evidence="1 2">
    <name type="scientific">Paragonimus skrjabini miyazakii</name>
    <dbReference type="NCBI Taxonomy" id="59628"/>
    <lineage>
        <taxon>Eukaryota</taxon>
        <taxon>Metazoa</taxon>
        <taxon>Spiralia</taxon>
        <taxon>Lophotrochozoa</taxon>
        <taxon>Platyhelminthes</taxon>
        <taxon>Trematoda</taxon>
        <taxon>Digenea</taxon>
        <taxon>Plagiorchiida</taxon>
        <taxon>Troglotremata</taxon>
        <taxon>Troglotrematidae</taxon>
        <taxon>Paragonimus</taxon>
    </lineage>
</organism>
<keyword evidence="2" id="KW-1185">Reference proteome</keyword>
<evidence type="ECO:0000313" key="1">
    <source>
        <dbReference type="EMBL" id="KAF7249190.1"/>
    </source>
</evidence>
<dbReference type="GO" id="GO:0005634">
    <property type="term" value="C:nucleus"/>
    <property type="evidence" value="ECO:0007669"/>
    <property type="project" value="TreeGrafter"/>
</dbReference>
<dbReference type="InterPro" id="IPR026680">
    <property type="entry name" value="CCDC137"/>
</dbReference>
<dbReference type="EMBL" id="JTDE01005509">
    <property type="protein sequence ID" value="KAF7249190.1"/>
    <property type="molecule type" value="Genomic_DNA"/>
</dbReference>
<evidence type="ECO:0000313" key="2">
    <source>
        <dbReference type="Proteomes" id="UP000822476"/>
    </source>
</evidence>
<gene>
    <name evidence="1" type="ORF">EG68_09694</name>
</gene>
<protein>
    <submittedName>
        <fullName evidence="1">Uncharacterized protein</fullName>
    </submittedName>
</protein>
<accession>A0A8S9YL01</accession>